<keyword evidence="9" id="KW-0479">Metal-binding</keyword>
<feature type="domain" description="Histidine kinase" evidence="17">
    <location>
        <begin position="55"/>
        <end position="247"/>
    </location>
</feature>
<accession>A0ABS9HV36</accession>
<dbReference type="PRINTS" id="PR00344">
    <property type="entry name" value="BCTRLSENSOR"/>
</dbReference>
<dbReference type="InterPro" id="IPR005467">
    <property type="entry name" value="His_kinase_dom"/>
</dbReference>
<evidence type="ECO:0000256" key="2">
    <source>
        <dbReference type="ARBA" id="ARBA00001966"/>
    </source>
</evidence>
<evidence type="ECO:0000256" key="8">
    <source>
        <dbReference type="ARBA" id="ARBA00022679"/>
    </source>
</evidence>
<dbReference type="Pfam" id="PF07730">
    <property type="entry name" value="HisKA_3"/>
    <property type="match status" value="1"/>
</dbReference>
<reference evidence="18 19" key="3">
    <citation type="submission" date="2022-01" db="EMBL/GenBank/DDBJ databases">
        <authorList>
            <person name="Zhou L.Y."/>
        </authorList>
    </citation>
    <scope>NUCLEOTIDE SEQUENCE [LARGE SCALE GENOMIC DNA]</scope>
    <source>
        <strain evidence="18 19">TLK-CK17</strain>
    </source>
</reference>
<evidence type="ECO:0000259" key="17">
    <source>
        <dbReference type="PROSITE" id="PS50109"/>
    </source>
</evidence>
<evidence type="ECO:0000256" key="9">
    <source>
        <dbReference type="ARBA" id="ARBA00022723"/>
    </source>
</evidence>
<evidence type="ECO:0000313" key="18">
    <source>
        <dbReference type="EMBL" id="MCF7222764.1"/>
    </source>
</evidence>
<dbReference type="PROSITE" id="PS50109">
    <property type="entry name" value="HIS_KIN"/>
    <property type="match status" value="1"/>
</dbReference>
<evidence type="ECO:0000256" key="16">
    <source>
        <dbReference type="SAM" id="Coils"/>
    </source>
</evidence>
<keyword evidence="11" id="KW-0408">Iron</keyword>
<dbReference type="PANTHER" id="PTHR24421">
    <property type="entry name" value="NITRATE/NITRITE SENSOR PROTEIN NARX-RELATED"/>
    <property type="match status" value="1"/>
</dbReference>
<evidence type="ECO:0000256" key="13">
    <source>
        <dbReference type="ARBA" id="ARBA00023014"/>
    </source>
</evidence>
<dbReference type="PANTHER" id="PTHR24421:SF58">
    <property type="entry name" value="SIGNAL TRANSDUCTION HISTIDINE-PROTEIN KINASE_PHOSPHATASE UHPB"/>
    <property type="match status" value="1"/>
</dbReference>
<evidence type="ECO:0000256" key="14">
    <source>
        <dbReference type="ARBA" id="ARBA00024827"/>
    </source>
</evidence>
<evidence type="ECO:0000256" key="12">
    <source>
        <dbReference type="ARBA" id="ARBA00023012"/>
    </source>
</evidence>
<keyword evidence="10 18" id="KW-0418">Kinase</keyword>
<feature type="coiled-coil region" evidence="16">
    <location>
        <begin position="17"/>
        <end position="44"/>
    </location>
</feature>
<evidence type="ECO:0000256" key="4">
    <source>
        <dbReference type="ARBA" id="ARBA00012438"/>
    </source>
</evidence>
<dbReference type="Pfam" id="PF02518">
    <property type="entry name" value="HATPase_c"/>
    <property type="match status" value="1"/>
</dbReference>
<dbReference type="SUPFAM" id="SSF55874">
    <property type="entry name" value="ATPase domain of HSP90 chaperone/DNA topoisomerase II/histidine kinase"/>
    <property type="match status" value="1"/>
</dbReference>
<dbReference type="InterPro" id="IPR004358">
    <property type="entry name" value="Sig_transdc_His_kin-like_C"/>
</dbReference>
<keyword evidence="13" id="KW-0411">Iron-sulfur</keyword>
<protein>
    <recommendedName>
        <fullName evidence="5">Oxygen sensor histidine kinase NreB</fullName>
        <ecNumber evidence="4">2.7.13.3</ecNumber>
    </recommendedName>
    <alternativeName>
        <fullName evidence="15">Nitrogen regulation protein B</fullName>
    </alternativeName>
</protein>
<evidence type="ECO:0000313" key="19">
    <source>
        <dbReference type="Proteomes" id="UP001430796"/>
    </source>
</evidence>
<evidence type="ECO:0000256" key="5">
    <source>
        <dbReference type="ARBA" id="ARBA00017322"/>
    </source>
</evidence>
<comment type="cofactor">
    <cofactor evidence="2">
        <name>[4Fe-4S] cluster</name>
        <dbReference type="ChEBI" id="CHEBI:49883"/>
    </cofactor>
</comment>
<organism evidence="18 19">
    <name type="scientific">Marilutibacter chinensis</name>
    <dbReference type="NCBI Taxonomy" id="2912247"/>
    <lineage>
        <taxon>Bacteria</taxon>
        <taxon>Pseudomonadati</taxon>
        <taxon>Pseudomonadota</taxon>
        <taxon>Gammaproteobacteria</taxon>
        <taxon>Lysobacterales</taxon>
        <taxon>Lysobacteraceae</taxon>
        <taxon>Marilutibacter</taxon>
    </lineage>
</organism>
<dbReference type="EC" id="2.7.13.3" evidence="4"/>
<evidence type="ECO:0000256" key="6">
    <source>
        <dbReference type="ARBA" id="ARBA00022485"/>
    </source>
</evidence>
<keyword evidence="12" id="KW-0902">Two-component regulatory system</keyword>
<dbReference type="Gene3D" id="3.30.565.10">
    <property type="entry name" value="Histidine kinase-like ATPase, C-terminal domain"/>
    <property type="match status" value="1"/>
</dbReference>
<comment type="catalytic activity">
    <reaction evidence="1">
        <text>ATP + protein L-histidine = ADP + protein N-phospho-L-histidine.</text>
        <dbReference type="EC" id="2.7.13.3"/>
    </reaction>
</comment>
<reference evidence="19" key="1">
    <citation type="submission" date="2022-01" db="EMBL/GenBank/DDBJ databases">
        <title>Lysobacter chinensis sp. nov., a bacterium isolated from cow dung compost.</title>
        <authorList>
            <person name="Zhou L.Y."/>
        </authorList>
    </citation>
    <scope>NUCLEOTIDE SEQUENCE [LARGE SCALE GENOMIC DNA]</scope>
    <source>
        <strain evidence="19">TLK-CK17</strain>
    </source>
</reference>
<dbReference type="CDD" id="cd16917">
    <property type="entry name" value="HATPase_UhpB-NarQ-NarX-like"/>
    <property type="match status" value="1"/>
</dbReference>
<dbReference type="EMBL" id="JAKJPO010000008">
    <property type="protein sequence ID" value="MCF7222764.1"/>
    <property type="molecule type" value="Genomic_DNA"/>
</dbReference>
<keyword evidence="7" id="KW-0963">Cytoplasm</keyword>
<dbReference type="Proteomes" id="UP001430796">
    <property type="component" value="Unassembled WGS sequence"/>
</dbReference>
<dbReference type="InterPro" id="IPR050482">
    <property type="entry name" value="Sensor_HK_TwoCompSys"/>
</dbReference>
<evidence type="ECO:0000256" key="10">
    <source>
        <dbReference type="ARBA" id="ARBA00022777"/>
    </source>
</evidence>
<name>A0ABS9HV36_9GAMM</name>
<dbReference type="GO" id="GO:0016301">
    <property type="term" value="F:kinase activity"/>
    <property type="evidence" value="ECO:0007669"/>
    <property type="project" value="UniProtKB-KW"/>
</dbReference>
<dbReference type="RefSeq" id="WP_237055673.1">
    <property type="nucleotide sequence ID" value="NZ_JAKJPO010000008.1"/>
</dbReference>
<comment type="function">
    <text evidence="14">Member of the two-component regulatory system NreB/NreC involved in the control of dissimilatory nitrate/nitrite reduction in response to oxygen. NreB functions as a direct oxygen sensor histidine kinase which is autophosphorylated, in the absence of oxygen, probably at the conserved histidine residue, and transfers its phosphate group probably to a conserved aspartate residue of NreC. NreB/NreC activates the expression of the nitrate (narGHJI) and nitrite (nir) reductase operons, as well as the putative nitrate transporter gene narT.</text>
</comment>
<reference evidence="18 19" key="2">
    <citation type="submission" date="2022-01" db="EMBL/GenBank/DDBJ databases">
        <title>Lysobacter chinensis sp. nov., a bacterium isolated from cow dung compost.</title>
        <authorList>
            <person name="Liu Y."/>
        </authorList>
    </citation>
    <scope>NUCLEOTIDE SEQUENCE [LARGE SCALE GENOMIC DNA]</scope>
    <source>
        <strain evidence="18 19">TLK-CK17</strain>
    </source>
</reference>
<dbReference type="InterPro" id="IPR011712">
    <property type="entry name" value="Sig_transdc_His_kin_sub3_dim/P"/>
</dbReference>
<evidence type="ECO:0000256" key="3">
    <source>
        <dbReference type="ARBA" id="ARBA00004496"/>
    </source>
</evidence>
<proteinExistence type="predicted"/>
<gene>
    <name evidence="18" type="ORF">L3V18_13370</name>
</gene>
<sequence length="247" mass="27259">MKHGNHGSRDAPDAFSLPAIRDQYQRLLQRLEANEREFRRLARSVWRVQEDERRRLARELHDGIGQNLTALKHRLAQLGEGMDAQQHARLDAAIALCSETLEDTRQLSRLLRPPILDDLGLEPALRWLARSQGEASGLSITVEIEPLPALDGDLQTLLFRVAQEALNNVAKHAGAEHVLLRLVARGRDLQLQVADDGRGCDPQAVFAAGGSGLGGIRERLRLHGGRLELHSNPGDGARLRAIVPLDG</sequence>
<dbReference type="Gene3D" id="1.20.5.1930">
    <property type="match status" value="1"/>
</dbReference>
<dbReference type="InterPro" id="IPR036890">
    <property type="entry name" value="HATPase_C_sf"/>
</dbReference>
<keyword evidence="16" id="KW-0175">Coiled coil</keyword>
<evidence type="ECO:0000256" key="15">
    <source>
        <dbReference type="ARBA" id="ARBA00030800"/>
    </source>
</evidence>
<dbReference type="SMART" id="SM00387">
    <property type="entry name" value="HATPase_c"/>
    <property type="match status" value="1"/>
</dbReference>
<dbReference type="InterPro" id="IPR003594">
    <property type="entry name" value="HATPase_dom"/>
</dbReference>
<comment type="subcellular location">
    <subcellularLocation>
        <location evidence="3">Cytoplasm</location>
    </subcellularLocation>
</comment>
<keyword evidence="6" id="KW-0004">4Fe-4S</keyword>
<evidence type="ECO:0000256" key="1">
    <source>
        <dbReference type="ARBA" id="ARBA00000085"/>
    </source>
</evidence>
<keyword evidence="19" id="KW-1185">Reference proteome</keyword>
<evidence type="ECO:0000256" key="7">
    <source>
        <dbReference type="ARBA" id="ARBA00022490"/>
    </source>
</evidence>
<evidence type="ECO:0000256" key="11">
    <source>
        <dbReference type="ARBA" id="ARBA00023004"/>
    </source>
</evidence>
<comment type="caution">
    <text evidence="18">The sequence shown here is derived from an EMBL/GenBank/DDBJ whole genome shotgun (WGS) entry which is preliminary data.</text>
</comment>
<keyword evidence="8" id="KW-0808">Transferase</keyword>